<feature type="region of interest" description="Disordered" evidence="1">
    <location>
        <begin position="306"/>
        <end position="426"/>
    </location>
</feature>
<organism evidence="3 4">
    <name type="scientific">Cyclocybe aegerita</name>
    <name type="common">Black poplar mushroom</name>
    <name type="synonym">Agrocybe aegerita</name>
    <dbReference type="NCBI Taxonomy" id="1973307"/>
    <lineage>
        <taxon>Eukaryota</taxon>
        <taxon>Fungi</taxon>
        <taxon>Dikarya</taxon>
        <taxon>Basidiomycota</taxon>
        <taxon>Agaricomycotina</taxon>
        <taxon>Agaricomycetes</taxon>
        <taxon>Agaricomycetidae</taxon>
        <taxon>Agaricales</taxon>
        <taxon>Agaricineae</taxon>
        <taxon>Bolbitiaceae</taxon>
        <taxon>Cyclocybe</taxon>
    </lineage>
</organism>
<protein>
    <recommendedName>
        <fullName evidence="2">DUF7918 domain-containing protein</fullName>
    </recommendedName>
</protein>
<feature type="compositionally biased region" description="Low complexity" evidence="1">
    <location>
        <begin position="404"/>
        <end position="426"/>
    </location>
</feature>
<comment type="caution">
    <text evidence="3">The sequence shown here is derived from an EMBL/GenBank/DDBJ whole genome shotgun (WGS) entry which is preliminary data.</text>
</comment>
<feature type="compositionally biased region" description="Polar residues" evidence="1">
    <location>
        <begin position="371"/>
        <end position="388"/>
    </location>
</feature>
<dbReference type="InterPro" id="IPR057678">
    <property type="entry name" value="DUF7918"/>
</dbReference>
<sequence>MRTPLSFQPPPGLRPFRVPSGHPIRSSARLCHPRAKDATGRATLPSFFFNISVYYHTSAAMLTHRGFSAWIESNGETLPEYLVAVDENTHKVSCWIPGNEGQTFAVYWSDAGGAVPTCAFITLDGIIAPGRFLSGNGVNSRSGLRVSKNSERPFMFKAIDETATGPSNAVNNKDLGLITLKIKRVRLLDGRPANPIQAAPSPVLGKRKAGDLCIDFGEEETQPFEQSAVTWAVSSYEDDTPGAKPSTYVSFAFRYRSPDFLEAQGIIPEGELTTIAPTKKEPATPEIPFVMPATIPMPPPLALPVPAPKMPPPRRMASLPAPPVRLESEEPPPPATRPAKKPRLSSDALGNPPVRTLRRPSHELRRAASTPAKTVSTSTLPADTTPYQGTFFVTRPSSAYHYLSVPPSSSDTSPDTTVNDDSSFYE</sequence>
<evidence type="ECO:0000259" key="2">
    <source>
        <dbReference type="Pfam" id="PF25534"/>
    </source>
</evidence>
<evidence type="ECO:0000313" key="3">
    <source>
        <dbReference type="EMBL" id="CAA7271560.1"/>
    </source>
</evidence>
<dbReference type="EMBL" id="CACVBS010000112">
    <property type="protein sequence ID" value="CAA7271560.1"/>
    <property type="molecule type" value="Genomic_DNA"/>
</dbReference>
<proteinExistence type="predicted"/>
<feature type="domain" description="DUF7918" evidence="2">
    <location>
        <begin position="69"/>
        <end position="268"/>
    </location>
</feature>
<keyword evidence="4" id="KW-1185">Reference proteome</keyword>
<gene>
    <name evidence="3" type="ORF">AAE3_LOCUS13938</name>
</gene>
<dbReference type="AlphaFoldDB" id="A0A8S0VV79"/>
<dbReference type="Proteomes" id="UP000467700">
    <property type="component" value="Unassembled WGS sequence"/>
</dbReference>
<name>A0A8S0VV79_CYCAE</name>
<accession>A0A8S0VV79</accession>
<evidence type="ECO:0000313" key="4">
    <source>
        <dbReference type="Proteomes" id="UP000467700"/>
    </source>
</evidence>
<dbReference type="OrthoDB" id="3237202at2759"/>
<reference evidence="3 4" key="1">
    <citation type="submission" date="2020-01" db="EMBL/GenBank/DDBJ databases">
        <authorList>
            <person name="Gupta K D."/>
        </authorList>
    </citation>
    <scope>NUCLEOTIDE SEQUENCE [LARGE SCALE GENOMIC DNA]</scope>
</reference>
<evidence type="ECO:0000256" key="1">
    <source>
        <dbReference type="SAM" id="MobiDB-lite"/>
    </source>
</evidence>
<dbReference type="Pfam" id="PF25534">
    <property type="entry name" value="DUF7918"/>
    <property type="match status" value="1"/>
</dbReference>